<keyword evidence="1" id="KW-0805">Transcription regulation</keyword>
<dbReference type="PROSITE" id="PS50949">
    <property type="entry name" value="HTH_GNTR"/>
    <property type="match status" value="1"/>
</dbReference>
<dbReference type="SUPFAM" id="SSF46785">
    <property type="entry name" value="Winged helix' DNA-binding domain"/>
    <property type="match status" value="1"/>
</dbReference>
<evidence type="ECO:0000256" key="2">
    <source>
        <dbReference type="ARBA" id="ARBA00023125"/>
    </source>
</evidence>
<keyword evidence="6" id="KW-1185">Reference proteome</keyword>
<accession>A0ABV2K1V8</accession>
<comment type="caution">
    <text evidence="5">The sequence shown here is derived from an EMBL/GenBank/DDBJ whole genome shotgun (WGS) entry which is preliminary data.</text>
</comment>
<organism evidence="5 6">
    <name type="scientific">Sporosarcina psychrophila</name>
    <name type="common">Bacillus psychrophilus</name>
    <dbReference type="NCBI Taxonomy" id="1476"/>
    <lineage>
        <taxon>Bacteria</taxon>
        <taxon>Bacillati</taxon>
        <taxon>Bacillota</taxon>
        <taxon>Bacilli</taxon>
        <taxon>Bacillales</taxon>
        <taxon>Caryophanaceae</taxon>
        <taxon>Sporosarcina</taxon>
    </lineage>
</organism>
<dbReference type="Proteomes" id="UP001549104">
    <property type="component" value="Unassembled WGS sequence"/>
</dbReference>
<dbReference type="CDD" id="cd07377">
    <property type="entry name" value="WHTH_GntR"/>
    <property type="match status" value="1"/>
</dbReference>
<evidence type="ECO:0000256" key="1">
    <source>
        <dbReference type="ARBA" id="ARBA00023015"/>
    </source>
</evidence>
<feature type="domain" description="HTH gntR-type" evidence="4">
    <location>
        <begin position="12"/>
        <end position="79"/>
    </location>
</feature>
<evidence type="ECO:0000256" key="3">
    <source>
        <dbReference type="ARBA" id="ARBA00023163"/>
    </source>
</evidence>
<proteinExistence type="predicted"/>
<dbReference type="Pfam" id="PF00392">
    <property type="entry name" value="GntR"/>
    <property type="match status" value="1"/>
</dbReference>
<dbReference type="Gene3D" id="1.10.10.10">
    <property type="entry name" value="Winged helix-like DNA-binding domain superfamily/Winged helix DNA-binding domain"/>
    <property type="match status" value="1"/>
</dbReference>
<dbReference type="PRINTS" id="PR00035">
    <property type="entry name" value="HTHGNTR"/>
</dbReference>
<keyword evidence="2 5" id="KW-0238">DNA-binding</keyword>
<evidence type="ECO:0000259" key="4">
    <source>
        <dbReference type="PROSITE" id="PS50949"/>
    </source>
</evidence>
<dbReference type="Pfam" id="PF07729">
    <property type="entry name" value="FCD"/>
    <property type="match status" value="1"/>
</dbReference>
<gene>
    <name evidence="5" type="ORF">ABIC55_000141</name>
</gene>
<dbReference type="SMART" id="SM00895">
    <property type="entry name" value="FCD"/>
    <property type="match status" value="1"/>
</dbReference>
<dbReference type="InterPro" id="IPR036388">
    <property type="entry name" value="WH-like_DNA-bd_sf"/>
</dbReference>
<dbReference type="GO" id="GO:0003677">
    <property type="term" value="F:DNA binding"/>
    <property type="evidence" value="ECO:0007669"/>
    <property type="project" value="UniProtKB-KW"/>
</dbReference>
<reference evidence="5 6" key="1">
    <citation type="submission" date="2024-06" db="EMBL/GenBank/DDBJ databases">
        <title>Sorghum-associated microbial communities from plants grown in Nebraska, USA.</title>
        <authorList>
            <person name="Schachtman D."/>
        </authorList>
    </citation>
    <scope>NUCLEOTIDE SEQUENCE [LARGE SCALE GENOMIC DNA]</scope>
    <source>
        <strain evidence="5 6">1288</strain>
    </source>
</reference>
<dbReference type="EMBL" id="JBEPME010000001">
    <property type="protein sequence ID" value="MET3655057.1"/>
    <property type="molecule type" value="Genomic_DNA"/>
</dbReference>
<dbReference type="SMART" id="SM00345">
    <property type="entry name" value="HTH_GNTR"/>
    <property type="match status" value="1"/>
</dbReference>
<dbReference type="RefSeq" id="WP_067214098.1">
    <property type="nucleotide sequence ID" value="NZ_CP014616.1"/>
</dbReference>
<dbReference type="SUPFAM" id="SSF48008">
    <property type="entry name" value="GntR ligand-binding domain-like"/>
    <property type="match status" value="1"/>
</dbReference>
<dbReference type="PANTHER" id="PTHR43537">
    <property type="entry name" value="TRANSCRIPTIONAL REGULATOR, GNTR FAMILY"/>
    <property type="match status" value="1"/>
</dbReference>
<keyword evidence="3" id="KW-0804">Transcription</keyword>
<dbReference type="PANTHER" id="PTHR43537:SF5">
    <property type="entry name" value="UXU OPERON TRANSCRIPTIONAL REGULATOR"/>
    <property type="match status" value="1"/>
</dbReference>
<dbReference type="InterPro" id="IPR036390">
    <property type="entry name" value="WH_DNA-bd_sf"/>
</dbReference>
<dbReference type="InterPro" id="IPR008920">
    <property type="entry name" value="TF_FadR/GntR_C"/>
</dbReference>
<evidence type="ECO:0000313" key="5">
    <source>
        <dbReference type="EMBL" id="MET3655057.1"/>
    </source>
</evidence>
<dbReference type="InterPro" id="IPR000524">
    <property type="entry name" value="Tscrpt_reg_HTH_GntR"/>
</dbReference>
<dbReference type="InterPro" id="IPR011711">
    <property type="entry name" value="GntR_C"/>
</dbReference>
<sequence>MEKNNIKQIIRPTLKDQIYESLKNAIVNLELQPGQRLNDNKLAEQFAVSRTPVREALKRLEDEGLVEAFPGSSTRVTELVEEEAKHAFTVVAALHALATKLAVPKMTDIDFAKLEKINHSLAEALDSKDSNRAINADEHFHQVFLAVAGNIEIDKALERIVPKIHRLTLKKFDSVDSWTSINQHEEIITACKKADKEKAAHLVEDNWLTLGRLLSEVES</sequence>
<dbReference type="Gene3D" id="1.20.120.530">
    <property type="entry name" value="GntR ligand-binding domain-like"/>
    <property type="match status" value="1"/>
</dbReference>
<protein>
    <submittedName>
        <fullName evidence="5">DNA-binding GntR family transcriptional regulator</fullName>
    </submittedName>
</protein>
<evidence type="ECO:0000313" key="6">
    <source>
        <dbReference type="Proteomes" id="UP001549104"/>
    </source>
</evidence>
<name>A0ABV2K1V8_SPOPS</name>